<organism evidence="2 3">
    <name type="scientific">Chlorella vulgaris</name>
    <name type="common">Green alga</name>
    <dbReference type="NCBI Taxonomy" id="3077"/>
    <lineage>
        <taxon>Eukaryota</taxon>
        <taxon>Viridiplantae</taxon>
        <taxon>Chlorophyta</taxon>
        <taxon>core chlorophytes</taxon>
        <taxon>Trebouxiophyceae</taxon>
        <taxon>Chlorellales</taxon>
        <taxon>Chlorellaceae</taxon>
        <taxon>Chlorella clade</taxon>
        <taxon>Chlorella</taxon>
    </lineage>
</organism>
<evidence type="ECO:0000313" key="3">
    <source>
        <dbReference type="Proteomes" id="UP001055712"/>
    </source>
</evidence>
<dbReference type="EMBL" id="SIDB01000002">
    <property type="protein sequence ID" value="KAI3435706.1"/>
    <property type="molecule type" value="Genomic_DNA"/>
</dbReference>
<protein>
    <submittedName>
        <fullName evidence="2">Uncharacterized protein</fullName>
    </submittedName>
</protein>
<feature type="transmembrane region" description="Helical" evidence="1">
    <location>
        <begin position="21"/>
        <end position="38"/>
    </location>
</feature>
<reference evidence="2" key="2">
    <citation type="submission" date="2020-11" db="EMBL/GenBank/DDBJ databases">
        <authorList>
            <person name="Cecchin M."/>
            <person name="Marcolungo L."/>
            <person name="Rossato M."/>
            <person name="Girolomoni L."/>
            <person name="Cosentino E."/>
            <person name="Cuine S."/>
            <person name="Li-Beisson Y."/>
            <person name="Delledonne M."/>
            <person name="Ballottari M."/>
        </authorList>
    </citation>
    <scope>NUCLEOTIDE SEQUENCE</scope>
    <source>
        <strain evidence="2">211/11P</strain>
        <tissue evidence="2">Whole cell</tissue>
    </source>
</reference>
<gene>
    <name evidence="2" type="ORF">D9Q98_001764</name>
</gene>
<keyword evidence="1" id="KW-0472">Membrane</keyword>
<evidence type="ECO:0000256" key="1">
    <source>
        <dbReference type="SAM" id="Phobius"/>
    </source>
</evidence>
<feature type="transmembrane region" description="Helical" evidence="1">
    <location>
        <begin position="273"/>
        <end position="295"/>
    </location>
</feature>
<comment type="caution">
    <text evidence="2">The sequence shown here is derived from an EMBL/GenBank/DDBJ whole genome shotgun (WGS) entry which is preliminary data.</text>
</comment>
<evidence type="ECO:0000313" key="2">
    <source>
        <dbReference type="EMBL" id="KAI3435706.1"/>
    </source>
</evidence>
<keyword evidence="1" id="KW-0812">Transmembrane</keyword>
<reference evidence="2" key="1">
    <citation type="journal article" date="2019" name="Plant J.">
        <title>Chlorella vulgaris genome assembly and annotation reveals the molecular basis for metabolic acclimation to high light conditions.</title>
        <authorList>
            <person name="Cecchin M."/>
            <person name="Marcolungo L."/>
            <person name="Rossato M."/>
            <person name="Girolomoni L."/>
            <person name="Cosentino E."/>
            <person name="Cuine S."/>
            <person name="Li-Beisson Y."/>
            <person name="Delledonne M."/>
            <person name="Ballottari M."/>
        </authorList>
    </citation>
    <scope>NUCLEOTIDE SEQUENCE</scope>
    <source>
        <strain evidence="2">211/11P</strain>
    </source>
</reference>
<proteinExistence type="predicted"/>
<keyword evidence="3" id="KW-1185">Reference proteome</keyword>
<accession>A0A9D4Z037</accession>
<name>A0A9D4Z037_CHLVU</name>
<dbReference type="AlphaFoldDB" id="A0A9D4Z037"/>
<feature type="transmembrane region" description="Helical" evidence="1">
    <location>
        <begin position="107"/>
        <end position="125"/>
    </location>
</feature>
<sequence length="299" mass="32533">MNAPQAWEQHFRERERVWCSYDALAAAVSVCALVIAALRVDGALALWETLMHTALVGLAVALMVRRSMDGYSTWRNLAVVLLRLGFSSSTIIRRHALRVLSDQPRDVSSLAALLYFPAALLRVMVGDHTALLAFLGFAWPVGTVSNALVQAACVALMCRQNGMLCATPFLRGASAAIRDPGGRGYFALAMHKAQAHAGVPLLRLAARTTEAQICHAYILAMQVALGFVTPVVYWICCDARAAVRHAETQHIDPDDRLYQLHRFLCRWCPGQTAVHLMVATCGLIVALASMSLLVLGGNE</sequence>
<keyword evidence="1" id="KW-1133">Transmembrane helix</keyword>
<feature type="transmembrane region" description="Helical" evidence="1">
    <location>
        <begin position="132"/>
        <end position="157"/>
    </location>
</feature>
<dbReference type="Proteomes" id="UP001055712">
    <property type="component" value="Unassembled WGS sequence"/>
</dbReference>
<feature type="transmembrane region" description="Helical" evidence="1">
    <location>
        <begin position="44"/>
        <end position="64"/>
    </location>
</feature>